<sequence length="160" mass="18462">MMKHDFIKCGNTVVVKKDGHERLSRVKAVFGDTVIVEAIEYPFQYSTITANHIFETVPAPIDEKNIISDWIDEELLEYCTQHGNEYMGWFQEHPVYVKVLKNGKMVCKMVDGTHIQPLIHAIKQLFDTNPDNNIYIHFQAPEISISDTVKVSFHFVLSHN</sequence>
<accession>A0A8S5N0A2</accession>
<protein>
    <submittedName>
        <fullName evidence="1">Uncharacterized protein</fullName>
    </submittedName>
</protein>
<reference evidence="1" key="1">
    <citation type="journal article" date="2021" name="Proc. Natl. Acad. Sci. U.S.A.">
        <title>A Catalog of Tens of Thousands of Viruses from Human Metagenomes Reveals Hidden Associations with Chronic Diseases.</title>
        <authorList>
            <person name="Tisza M.J."/>
            <person name="Buck C.B."/>
        </authorList>
    </citation>
    <scope>NUCLEOTIDE SEQUENCE</scope>
    <source>
        <strain evidence="1">CtAUQ2</strain>
    </source>
</reference>
<dbReference type="EMBL" id="BK015022">
    <property type="protein sequence ID" value="DAD87555.1"/>
    <property type="molecule type" value="Genomic_DNA"/>
</dbReference>
<name>A0A8S5N0A2_9CAUD</name>
<proteinExistence type="predicted"/>
<evidence type="ECO:0000313" key="1">
    <source>
        <dbReference type="EMBL" id="DAD87555.1"/>
    </source>
</evidence>
<organism evidence="1">
    <name type="scientific">Siphoviridae sp. ctAUQ2</name>
    <dbReference type="NCBI Taxonomy" id="2826182"/>
    <lineage>
        <taxon>Viruses</taxon>
        <taxon>Duplodnaviria</taxon>
        <taxon>Heunggongvirae</taxon>
        <taxon>Uroviricota</taxon>
        <taxon>Caudoviricetes</taxon>
    </lineage>
</organism>